<dbReference type="AlphaFoldDB" id="A0A2P8CZU5"/>
<proteinExistence type="predicted"/>
<evidence type="ECO:0000256" key="3">
    <source>
        <dbReference type="ARBA" id="ARBA00022989"/>
    </source>
</evidence>
<dbReference type="PROSITE" id="PS00211">
    <property type="entry name" value="ABC_TRANSPORTER_1"/>
    <property type="match status" value="1"/>
</dbReference>
<comment type="subcellular location">
    <subcellularLocation>
        <location evidence="1">Cell membrane</location>
        <topology evidence="1">Multi-pass membrane protein</topology>
    </subcellularLocation>
</comment>
<evidence type="ECO:0000256" key="2">
    <source>
        <dbReference type="ARBA" id="ARBA00022692"/>
    </source>
</evidence>
<dbReference type="PROSITE" id="PS50929">
    <property type="entry name" value="ABC_TM1F"/>
    <property type="match status" value="1"/>
</dbReference>
<keyword evidence="4 6" id="KW-0472">Membrane</keyword>
<evidence type="ECO:0000259" key="7">
    <source>
        <dbReference type="PROSITE" id="PS50893"/>
    </source>
</evidence>
<keyword evidence="3 6" id="KW-1133">Transmembrane helix</keyword>
<dbReference type="GO" id="GO:0005524">
    <property type="term" value="F:ATP binding"/>
    <property type="evidence" value="ECO:0007669"/>
    <property type="project" value="UniProtKB-KW"/>
</dbReference>
<dbReference type="PANTHER" id="PTHR43394">
    <property type="entry name" value="ATP-DEPENDENT PERMEASE MDL1, MITOCHONDRIAL"/>
    <property type="match status" value="1"/>
</dbReference>
<dbReference type="PROSITE" id="PS50893">
    <property type="entry name" value="ABC_TRANSPORTER_2"/>
    <property type="match status" value="1"/>
</dbReference>
<keyword evidence="2 6" id="KW-0812">Transmembrane</keyword>
<gene>
    <name evidence="9" type="ORF">CLV63_12225</name>
</gene>
<feature type="domain" description="ABC transmembrane type-1" evidence="8">
    <location>
        <begin position="47"/>
        <end position="327"/>
    </location>
</feature>
<dbReference type="InterPro" id="IPR011527">
    <property type="entry name" value="ABC1_TM_dom"/>
</dbReference>
<dbReference type="Proteomes" id="UP000240542">
    <property type="component" value="Unassembled WGS sequence"/>
</dbReference>
<feature type="transmembrane region" description="Helical" evidence="6">
    <location>
        <begin position="271"/>
        <end position="292"/>
    </location>
</feature>
<keyword evidence="9" id="KW-0067">ATP-binding</keyword>
<dbReference type="InterPro" id="IPR039421">
    <property type="entry name" value="Type_1_exporter"/>
</dbReference>
<keyword evidence="10" id="KW-1185">Reference proteome</keyword>
<evidence type="ECO:0000313" key="10">
    <source>
        <dbReference type="Proteomes" id="UP000240542"/>
    </source>
</evidence>
<dbReference type="InterPro" id="IPR017871">
    <property type="entry name" value="ABC_transporter-like_CS"/>
</dbReference>
<evidence type="ECO:0000259" key="8">
    <source>
        <dbReference type="PROSITE" id="PS50929"/>
    </source>
</evidence>
<evidence type="ECO:0000256" key="6">
    <source>
        <dbReference type="SAM" id="Phobius"/>
    </source>
</evidence>
<dbReference type="CDD" id="cd07346">
    <property type="entry name" value="ABC_6TM_exporters"/>
    <property type="match status" value="1"/>
</dbReference>
<dbReference type="InterPro" id="IPR003439">
    <property type="entry name" value="ABC_transporter-like_ATP-bd"/>
</dbReference>
<dbReference type="Gene3D" id="3.40.50.300">
    <property type="entry name" value="P-loop containing nucleotide triphosphate hydrolases"/>
    <property type="match status" value="1"/>
</dbReference>
<feature type="domain" description="ABC transporter" evidence="7">
    <location>
        <begin position="355"/>
        <end position="591"/>
    </location>
</feature>
<dbReference type="EMBL" id="PYGA01000022">
    <property type="protein sequence ID" value="PSK90491.1"/>
    <property type="molecule type" value="Genomic_DNA"/>
</dbReference>
<dbReference type="SUPFAM" id="SSF90123">
    <property type="entry name" value="ABC transporter transmembrane region"/>
    <property type="match status" value="1"/>
</dbReference>
<accession>A0A2P8CZU5</accession>
<feature type="transmembrane region" description="Helical" evidence="6">
    <location>
        <begin position="184"/>
        <end position="202"/>
    </location>
</feature>
<dbReference type="InterPro" id="IPR036640">
    <property type="entry name" value="ABC1_TM_sf"/>
</dbReference>
<comment type="caution">
    <text evidence="9">The sequence shown here is derived from an EMBL/GenBank/DDBJ whole genome shotgun (WGS) entry which is preliminary data.</text>
</comment>
<feature type="compositionally biased region" description="Basic and acidic residues" evidence="5">
    <location>
        <begin position="7"/>
        <end position="19"/>
    </location>
</feature>
<dbReference type="GO" id="GO:0005886">
    <property type="term" value="C:plasma membrane"/>
    <property type="evidence" value="ECO:0007669"/>
    <property type="project" value="UniProtKB-SubCell"/>
</dbReference>
<dbReference type="RefSeq" id="WP_245929052.1">
    <property type="nucleotide sequence ID" value="NZ_PYGA01000022.1"/>
</dbReference>
<feature type="region of interest" description="Disordered" evidence="5">
    <location>
        <begin position="1"/>
        <end position="22"/>
    </location>
</feature>
<dbReference type="Gene3D" id="1.20.1560.10">
    <property type="entry name" value="ABC transporter type 1, transmembrane domain"/>
    <property type="match status" value="1"/>
</dbReference>
<evidence type="ECO:0000256" key="1">
    <source>
        <dbReference type="ARBA" id="ARBA00004651"/>
    </source>
</evidence>
<keyword evidence="9" id="KW-0547">Nucleotide-binding</keyword>
<evidence type="ECO:0000256" key="5">
    <source>
        <dbReference type="SAM" id="MobiDB-lite"/>
    </source>
</evidence>
<dbReference type="GO" id="GO:0015421">
    <property type="term" value="F:ABC-type oligopeptide transporter activity"/>
    <property type="evidence" value="ECO:0007669"/>
    <property type="project" value="TreeGrafter"/>
</dbReference>
<dbReference type="Pfam" id="PF00664">
    <property type="entry name" value="ABC_membrane"/>
    <property type="match status" value="1"/>
</dbReference>
<dbReference type="SUPFAM" id="SSF52540">
    <property type="entry name" value="P-loop containing nucleoside triphosphate hydrolases"/>
    <property type="match status" value="1"/>
</dbReference>
<feature type="transmembrane region" description="Helical" evidence="6">
    <location>
        <begin position="82"/>
        <end position="100"/>
    </location>
</feature>
<protein>
    <submittedName>
        <fullName evidence="9">Putative ABC transport system ATP-binding protein</fullName>
    </submittedName>
</protein>
<feature type="transmembrane region" description="Helical" evidence="6">
    <location>
        <begin position="44"/>
        <end position="70"/>
    </location>
</feature>
<evidence type="ECO:0000256" key="4">
    <source>
        <dbReference type="ARBA" id="ARBA00023136"/>
    </source>
</evidence>
<dbReference type="PANTHER" id="PTHR43394:SF1">
    <property type="entry name" value="ATP-BINDING CASSETTE SUB-FAMILY B MEMBER 10, MITOCHONDRIAL"/>
    <property type="match status" value="1"/>
</dbReference>
<dbReference type="GO" id="GO:0016887">
    <property type="term" value="F:ATP hydrolysis activity"/>
    <property type="evidence" value="ECO:0007669"/>
    <property type="project" value="InterPro"/>
</dbReference>
<feature type="transmembrane region" description="Helical" evidence="6">
    <location>
        <begin position="153"/>
        <end position="178"/>
    </location>
</feature>
<evidence type="ECO:0000313" key="9">
    <source>
        <dbReference type="EMBL" id="PSK90491.1"/>
    </source>
</evidence>
<reference evidence="9 10" key="1">
    <citation type="submission" date="2018-03" db="EMBL/GenBank/DDBJ databases">
        <title>Genomic Encyclopedia of Archaeal and Bacterial Type Strains, Phase II (KMG-II): from individual species to whole genera.</title>
        <authorList>
            <person name="Goeker M."/>
        </authorList>
    </citation>
    <scope>NUCLEOTIDE SEQUENCE [LARGE SCALE GENOMIC DNA]</scope>
    <source>
        <strain evidence="9 10">DSM 45312</strain>
    </source>
</reference>
<sequence length="591" mass="59645">MTADALVDGRPDRVGHEGGDTEAPLGEWTPGAVIRRALRGRRALLSGSAALMVSHQAGEAMVPVLVGVVIDQALGERSTAGLGLGLGALAAAFLLLSFSYKYGSRLGVQAAQYAEHDLRGEVAARVLHPRGGAEDGRTSGALLSVATSDAQRVASVALVVAMSAAAASAFTVAVVSLLLISVPLGLLVVVGLPPVLLLSHLLGRPLERRGRAEQARVARAAGLAADLVRGLRALKGIGAERAAADRYVGASRGSLRATLSAARAEAAVESIAPLTVGAFLALVAYVGGVFAIDERITVGQLISAVGLAQFLTSPMERFAVMRSLYAQVRASAGRVADVLGAPTAVGAGDGSAVPAGARGEVRVDGLHHGALNGLSLHVPAGSLVGVAAPDQAAAAALLDCLGRRCEPASGSVLLDGVPLVGLAPGDAHAAVLIGDHDADLFEGTVRENLAGAADPAEDRAGVRDAAVAAAAVDEVAASLPAGLDTVISERGRSLSGGQRQRVALARALAADPVVLVLHEPTSAIDSVTEARVAEGLRAVRHGRSTVLVTTSPALLAVCDRVVLLDAGTAAAEGTHADLVADDPRYRETVLT</sequence>
<dbReference type="Pfam" id="PF00005">
    <property type="entry name" value="ABC_tran"/>
    <property type="match status" value="1"/>
</dbReference>
<dbReference type="InterPro" id="IPR027417">
    <property type="entry name" value="P-loop_NTPase"/>
</dbReference>
<name>A0A2P8CZU5_9ACTN</name>
<organism evidence="9 10">
    <name type="scientific">Murinocardiopsis flavida</name>
    <dbReference type="NCBI Taxonomy" id="645275"/>
    <lineage>
        <taxon>Bacteria</taxon>
        <taxon>Bacillati</taxon>
        <taxon>Actinomycetota</taxon>
        <taxon>Actinomycetes</taxon>
        <taxon>Streptosporangiales</taxon>
        <taxon>Nocardiopsidaceae</taxon>
        <taxon>Murinocardiopsis</taxon>
    </lineage>
</organism>